<dbReference type="InterPro" id="IPR004090">
    <property type="entry name" value="Chemotax_Me-accpt_rcpt"/>
</dbReference>
<reference evidence="11 12" key="1">
    <citation type="submission" date="2021-03" db="EMBL/GenBank/DDBJ databases">
        <title>Genomic Encyclopedia of Type Strains, Phase IV (KMG-IV): sequencing the most valuable type-strain genomes for metagenomic binning, comparative biology and taxonomic classification.</title>
        <authorList>
            <person name="Goeker M."/>
        </authorList>
    </citation>
    <scope>NUCLEOTIDE SEQUENCE [LARGE SCALE GENOMIC DNA]</scope>
    <source>
        <strain evidence="11 12">DSM 26675</strain>
    </source>
</reference>
<evidence type="ECO:0000256" key="8">
    <source>
        <dbReference type="SAM" id="Phobius"/>
    </source>
</evidence>
<comment type="similarity">
    <text evidence="5">Belongs to the methyl-accepting chemotaxis (MCP) protein family.</text>
</comment>
<feature type="coiled-coil region" evidence="7">
    <location>
        <begin position="490"/>
        <end position="552"/>
    </location>
</feature>
<evidence type="ECO:0000259" key="9">
    <source>
        <dbReference type="PROSITE" id="PS50111"/>
    </source>
</evidence>
<evidence type="ECO:0000256" key="1">
    <source>
        <dbReference type="ARBA" id="ARBA00004236"/>
    </source>
</evidence>
<dbReference type="EMBL" id="JAGIKZ010000040">
    <property type="protein sequence ID" value="MBP2243264.1"/>
    <property type="molecule type" value="Genomic_DNA"/>
</dbReference>
<keyword evidence="2" id="KW-1003">Cell membrane</keyword>
<dbReference type="SUPFAM" id="SSF58104">
    <property type="entry name" value="Methyl-accepting chemotaxis protein (MCP) signaling domain"/>
    <property type="match status" value="1"/>
</dbReference>
<feature type="transmembrane region" description="Helical" evidence="8">
    <location>
        <begin position="176"/>
        <end position="198"/>
    </location>
</feature>
<dbReference type="SMART" id="SM00283">
    <property type="entry name" value="MA"/>
    <property type="match status" value="1"/>
</dbReference>
<keyword evidence="8" id="KW-1133">Transmembrane helix</keyword>
<keyword evidence="3 8" id="KW-0472">Membrane</keyword>
<proteinExistence type="inferred from homology"/>
<name>A0ABS4RK24_9BACI</name>
<evidence type="ECO:0000259" key="10">
    <source>
        <dbReference type="PROSITE" id="PS50885"/>
    </source>
</evidence>
<evidence type="ECO:0000256" key="6">
    <source>
        <dbReference type="PROSITE-ProRule" id="PRU00284"/>
    </source>
</evidence>
<dbReference type="PROSITE" id="PS50885">
    <property type="entry name" value="HAMP"/>
    <property type="match status" value="1"/>
</dbReference>
<dbReference type="RefSeq" id="WP_162840470.1">
    <property type="nucleotide sequence ID" value="NZ_JAGIKZ010000040.1"/>
</dbReference>
<organism evidence="11 12">
    <name type="scientific">Cytobacillus eiseniae</name>
    <dbReference type="NCBI Taxonomy" id="762947"/>
    <lineage>
        <taxon>Bacteria</taxon>
        <taxon>Bacillati</taxon>
        <taxon>Bacillota</taxon>
        <taxon>Bacilli</taxon>
        <taxon>Bacillales</taxon>
        <taxon>Bacillaceae</taxon>
        <taxon>Cytobacillus</taxon>
    </lineage>
</organism>
<feature type="domain" description="Methyl-accepting transducer" evidence="9">
    <location>
        <begin position="272"/>
        <end position="508"/>
    </location>
</feature>
<evidence type="ECO:0000256" key="7">
    <source>
        <dbReference type="SAM" id="Coils"/>
    </source>
</evidence>
<keyword evidence="8" id="KW-0812">Transmembrane</keyword>
<dbReference type="PROSITE" id="PS50111">
    <property type="entry name" value="CHEMOTAXIS_TRANSDUC_2"/>
    <property type="match status" value="1"/>
</dbReference>
<dbReference type="PANTHER" id="PTHR32089">
    <property type="entry name" value="METHYL-ACCEPTING CHEMOTAXIS PROTEIN MCPB"/>
    <property type="match status" value="1"/>
</dbReference>
<accession>A0ABS4RK24</accession>
<comment type="subcellular location">
    <subcellularLocation>
        <location evidence="1">Cell membrane</location>
    </subcellularLocation>
</comment>
<dbReference type="Pfam" id="PF12729">
    <property type="entry name" value="4HB_MCP_1"/>
    <property type="match status" value="1"/>
</dbReference>
<dbReference type="CDD" id="cd06225">
    <property type="entry name" value="HAMP"/>
    <property type="match status" value="1"/>
</dbReference>
<dbReference type="Proteomes" id="UP001519293">
    <property type="component" value="Unassembled WGS sequence"/>
</dbReference>
<evidence type="ECO:0000256" key="4">
    <source>
        <dbReference type="ARBA" id="ARBA00023224"/>
    </source>
</evidence>
<dbReference type="Gene3D" id="6.10.340.10">
    <property type="match status" value="1"/>
</dbReference>
<dbReference type="InterPro" id="IPR004089">
    <property type="entry name" value="MCPsignal_dom"/>
</dbReference>
<feature type="transmembrane region" description="Helical" evidence="8">
    <location>
        <begin position="12"/>
        <end position="33"/>
    </location>
</feature>
<evidence type="ECO:0000256" key="3">
    <source>
        <dbReference type="ARBA" id="ARBA00023136"/>
    </source>
</evidence>
<feature type="domain" description="HAMP" evidence="10">
    <location>
        <begin position="200"/>
        <end position="253"/>
    </location>
</feature>
<comment type="caution">
    <text evidence="11">The sequence shown here is derived from an EMBL/GenBank/DDBJ whole genome shotgun (WGS) entry which is preliminary data.</text>
</comment>
<keyword evidence="12" id="KW-1185">Reference proteome</keyword>
<evidence type="ECO:0000313" key="12">
    <source>
        <dbReference type="Proteomes" id="UP001519293"/>
    </source>
</evidence>
<evidence type="ECO:0000256" key="2">
    <source>
        <dbReference type="ARBA" id="ARBA00022475"/>
    </source>
</evidence>
<evidence type="ECO:0000313" key="11">
    <source>
        <dbReference type="EMBL" id="MBP2243264.1"/>
    </source>
</evidence>
<dbReference type="PRINTS" id="PR00260">
    <property type="entry name" value="CHEMTRNSDUCR"/>
</dbReference>
<dbReference type="Pfam" id="PF00672">
    <property type="entry name" value="HAMP"/>
    <property type="match status" value="1"/>
</dbReference>
<dbReference type="InterPro" id="IPR024478">
    <property type="entry name" value="HlyB_4HB_MCP"/>
</dbReference>
<dbReference type="PANTHER" id="PTHR32089:SF112">
    <property type="entry name" value="LYSOZYME-LIKE PROTEIN-RELATED"/>
    <property type="match status" value="1"/>
</dbReference>
<dbReference type="Pfam" id="PF00015">
    <property type="entry name" value="MCPsignal"/>
    <property type="match status" value="1"/>
</dbReference>
<gene>
    <name evidence="11" type="ORF">J2Z40_003863</name>
</gene>
<keyword evidence="4 6" id="KW-0807">Transducer</keyword>
<dbReference type="SMART" id="SM00304">
    <property type="entry name" value="HAMP"/>
    <property type="match status" value="1"/>
</dbReference>
<sequence>MTIRKKMLSGYIVILALLVMISIFSILSINYVVDNYSSIIDQEVEKMDLATELEITQKDLATAVLEYVMFGKDDAIARMDEEIETGTNQARKLTELLSDKESKQLLEQLRENTLLLFESNNKIIELKKENLPFEKYAAQSTKYNEEVLSVLSQLKEIQQTSLENERNDLHSTQSNAMWFIIIIAFISIVVSIILATIISRNISKPIQKITVSLEEVSKGNLGIEQVNIRNKDEVGAMATSFNKMITDVRNIINNVQDSSMQLAANAEELTASTEESLASAQVVSSSAEQQMASSEQQTNLMITNVQLMTELNEGVQQIASDNEEMLHATDDMKQLVTKGASVLSNVATQMDTLNGTFTETTELMKKMEKHSHEIQLITSLITEISEQTNLLALNAAIEAARAGEYGKGFAVVADEVRKLAEQSKKSATEIVEMVYIIQSASTDAVKAVSEGGEKIAEGRAKTNESLLVFNDIEVSVEDVVMKVESVSTSIMQMKEKVETVNENAEEVQSLAAIVADSANETSAATEEQLAVNEEISTNAQALANLAEQLQAEVSVFKIQA</sequence>
<protein>
    <submittedName>
        <fullName evidence="11">Methyl-accepting chemotaxis protein</fullName>
    </submittedName>
</protein>
<dbReference type="InterPro" id="IPR003660">
    <property type="entry name" value="HAMP_dom"/>
</dbReference>
<keyword evidence="7" id="KW-0175">Coiled coil</keyword>
<dbReference type="Gene3D" id="1.10.287.950">
    <property type="entry name" value="Methyl-accepting chemotaxis protein"/>
    <property type="match status" value="1"/>
</dbReference>
<evidence type="ECO:0000256" key="5">
    <source>
        <dbReference type="ARBA" id="ARBA00029447"/>
    </source>
</evidence>